<gene>
    <name evidence="3" type="ORF">C7U55_03965</name>
</gene>
<evidence type="ECO:0000313" key="4">
    <source>
        <dbReference type="Proteomes" id="UP000241201"/>
    </source>
</evidence>
<evidence type="ECO:0000256" key="1">
    <source>
        <dbReference type="SAM" id="MobiDB-lite"/>
    </source>
</evidence>
<dbReference type="GeneID" id="77470258"/>
<organism evidence="3 4">
    <name type="scientific">Faecalibacillus faecis</name>
    <dbReference type="NCBI Taxonomy" id="1982628"/>
    <lineage>
        <taxon>Bacteria</taxon>
        <taxon>Bacillati</taxon>
        <taxon>Bacillota</taxon>
        <taxon>Erysipelotrichia</taxon>
        <taxon>Erysipelotrichales</taxon>
        <taxon>Coprobacillaceae</taxon>
        <taxon>Faecalibacillus</taxon>
    </lineage>
</organism>
<protein>
    <recommendedName>
        <fullName evidence="5">Squalene cyclase C-terminal domain-containing protein</fullName>
    </recommendedName>
</protein>
<dbReference type="Gene3D" id="1.50.10.20">
    <property type="match status" value="1"/>
</dbReference>
<proteinExistence type="predicted"/>
<feature type="chain" id="PRO_5015737675" description="Squalene cyclase C-terminal domain-containing protein" evidence="2">
    <location>
        <begin position="27"/>
        <end position="388"/>
    </location>
</feature>
<dbReference type="AlphaFoldDB" id="A0A2T3G175"/>
<dbReference type="RefSeq" id="WP_106987443.1">
    <property type="nucleotide sequence ID" value="NZ_DBGDQT010000079.1"/>
</dbReference>
<reference evidence="4" key="1">
    <citation type="submission" date="2018-03" db="EMBL/GenBank/DDBJ databases">
        <title>Lachnoclostridium SNUG30370 gen.nov., sp.nov., isolated from human faeces.</title>
        <authorList>
            <person name="Seo B."/>
            <person name="Jeon K."/>
            <person name="Ko G."/>
        </authorList>
    </citation>
    <scope>NUCLEOTIDE SEQUENCE [LARGE SCALE GENOMIC DNA]</scope>
    <source>
        <strain evidence="4">SNUG30370</strain>
    </source>
</reference>
<dbReference type="SUPFAM" id="SSF48239">
    <property type="entry name" value="Terpenoid cyclases/Protein prenyltransferases"/>
    <property type="match status" value="1"/>
</dbReference>
<name>A0A2T3G175_9FIRM</name>
<evidence type="ECO:0000256" key="2">
    <source>
        <dbReference type="SAM" id="SignalP"/>
    </source>
</evidence>
<evidence type="ECO:0008006" key="5">
    <source>
        <dbReference type="Google" id="ProtNLM"/>
    </source>
</evidence>
<dbReference type="EMBL" id="PYLP01000003">
    <property type="protein sequence ID" value="PST41305.1"/>
    <property type="molecule type" value="Genomic_DNA"/>
</dbReference>
<feature type="region of interest" description="Disordered" evidence="1">
    <location>
        <begin position="320"/>
        <end position="353"/>
    </location>
</feature>
<keyword evidence="2" id="KW-0732">Signal</keyword>
<feature type="compositionally biased region" description="Low complexity" evidence="1">
    <location>
        <begin position="338"/>
        <end position="347"/>
    </location>
</feature>
<dbReference type="Proteomes" id="UP000241201">
    <property type="component" value="Unassembled WGS sequence"/>
</dbReference>
<feature type="signal peptide" evidence="2">
    <location>
        <begin position="1"/>
        <end position="26"/>
    </location>
</feature>
<sequence>MKMKKIICSLMISVLCFMTAISGVSAANTYPTANIDTAVQRAINFYKGRTLESPDEVFAAESLGVEVEDQCDISELLNAFKEVNYNEAKLGDLSKTIITLALTKNDPRNFNNYNLVEILENKVKEDGSIEGSNGTNYDIWVLFALETVSSSKVDVVADKLSTQNNIEGSEGAFWYAGPYTSEDVTGWGIEALTIANKEKYQASITSAIKFLESKKQSDGSYGDWGANADTQGAVIEGLLTYDREGVLNGKYDTQDANIFKVLIDFQKEDGSVEIATYPTFEVMYNSLATTDLTRCVGTYKNGSLFLKAQKDYDAMVNPVKEEPKTEPTTPVEPKKDTTPTQTTTPAQTDKKATAVKTGDDTNVVVYVSLSMMSTGLFLVLKKEYERAH</sequence>
<dbReference type="InterPro" id="IPR008930">
    <property type="entry name" value="Terpenoid_cyclase/PrenylTrfase"/>
</dbReference>
<evidence type="ECO:0000313" key="3">
    <source>
        <dbReference type="EMBL" id="PST41305.1"/>
    </source>
</evidence>
<keyword evidence="4" id="KW-1185">Reference proteome</keyword>
<comment type="caution">
    <text evidence="3">The sequence shown here is derived from an EMBL/GenBank/DDBJ whole genome shotgun (WGS) entry which is preliminary data.</text>
</comment>
<accession>A0A2T3G175</accession>